<keyword evidence="2" id="KW-1185">Reference proteome</keyword>
<sequence>MRHRLPEVRPTHDGRSLWRYPLNSVPAETAVRILARQLASLAVYCIMKGNHKDACAARPCRCGSMPKSMAHPPSMPNMPLVVVRCVDWVSDPARKPCATETDPREQGERPIWLVLCFMRGSPWLLVRPPAAGVSWWTAWYCNSNSTTLRNRLESLLFFLLTGGDVDRSPK</sequence>
<organism evidence="1 2">
    <name type="scientific">Corynespora cassiicola Philippines</name>
    <dbReference type="NCBI Taxonomy" id="1448308"/>
    <lineage>
        <taxon>Eukaryota</taxon>
        <taxon>Fungi</taxon>
        <taxon>Dikarya</taxon>
        <taxon>Ascomycota</taxon>
        <taxon>Pezizomycotina</taxon>
        <taxon>Dothideomycetes</taxon>
        <taxon>Pleosporomycetidae</taxon>
        <taxon>Pleosporales</taxon>
        <taxon>Corynesporascaceae</taxon>
        <taxon>Corynespora</taxon>
    </lineage>
</organism>
<evidence type="ECO:0000313" key="2">
    <source>
        <dbReference type="Proteomes" id="UP000240883"/>
    </source>
</evidence>
<accession>A0A2T2NRJ6</accession>
<dbReference type="AlphaFoldDB" id="A0A2T2NRJ6"/>
<dbReference type="Proteomes" id="UP000240883">
    <property type="component" value="Unassembled WGS sequence"/>
</dbReference>
<evidence type="ECO:0000313" key="1">
    <source>
        <dbReference type="EMBL" id="PSN68062.1"/>
    </source>
</evidence>
<gene>
    <name evidence="1" type="ORF">BS50DRAFT_356506</name>
</gene>
<protein>
    <submittedName>
        <fullName evidence="1">Uncharacterized protein</fullName>
    </submittedName>
</protein>
<reference evidence="1 2" key="1">
    <citation type="journal article" date="2018" name="Front. Microbiol.">
        <title>Genome-Wide Analysis of Corynespora cassiicola Leaf Fall Disease Putative Effectors.</title>
        <authorList>
            <person name="Lopez D."/>
            <person name="Ribeiro S."/>
            <person name="Label P."/>
            <person name="Fumanal B."/>
            <person name="Venisse J.S."/>
            <person name="Kohler A."/>
            <person name="de Oliveira R.R."/>
            <person name="Labutti K."/>
            <person name="Lipzen A."/>
            <person name="Lail K."/>
            <person name="Bauer D."/>
            <person name="Ohm R.A."/>
            <person name="Barry K.W."/>
            <person name="Spatafora J."/>
            <person name="Grigoriev I.V."/>
            <person name="Martin F.M."/>
            <person name="Pujade-Renaud V."/>
        </authorList>
    </citation>
    <scope>NUCLEOTIDE SEQUENCE [LARGE SCALE GENOMIC DNA]</scope>
    <source>
        <strain evidence="1 2">Philippines</strain>
    </source>
</reference>
<name>A0A2T2NRJ6_CORCC</name>
<proteinExistence type="predicted"/>
<dbReference type="EMBL" id="KZ678134">
    <property type="protein sequence ID" value="PSN68062.1"/>
    <property type="molecule type" value="Genomic_DNA"/>
</dbReference>